<gene>
    <name evidence="1" type="ORF">A9D12_00395</name>
</gene>
<dbReference type="KEGG" id="pns:A9D12_00395"/>
<reference evidence="1 2" key="1">
    <citation type="submission" date="2016-05" db="EMBL/GenBank/DDBJ databases">
        <title>Compelete Genome Sequence of Bacteriochlorophyll-Synthesizing Bacterium Porphyrobacter neustonensis DSM 9434.</title>
        <authorList>
            <person name="Shi X.-L."/>
            <person name="Wu Y.-H."/>
            <person name="Cheng H."/>
            <person name="Xu L."/>
            <person name="Zhang X.-Q."/>
            <person name="Wang C.-S."/>
            <person name="Xu X.-W."/>
        </authorList>
    </citation>
    <scope>NUCLEOTIDE SEQUENCE [LARGE SCALE GENOMIC DNA]</scope>
    <source>
        <strain evidence="1 2">DSM 9434</strain>
    </source>
</reference>
<keyword evidence="2" id="KW-1185">Reference proteome</keyword>
<proteinExistence type="predicted"/>
<evidence type="ECO:0000313" key="1">
    <source>
        <dbReference type="EMBL" id="ANK13962.1"/>
    </source>
</evidence>
<name>A0A192D7X2_9SPHN</name>
<accession>A0A192D7X2</accession>
<organism evidence="1 2">
    <name type="scientific">Erythrobacter neustonensis</name>
    <dbReference type="NCBI Taxonomy" id="1112"/>
    <lineage>
        <taxon>Bacteria</taxon>
        <taxon>Pseudomonadati</taxon>
        <taxon>Pseudomonadota</taxon>
        <taxon>Alphaproteobacteria</taxon>
        <taxon>Sphingomonadales</taxon>
        <taxon>Erythrobacteraceae</taxon>
        <taxon>Erythrobacter/Porphyrobacter group</taxon>
        <taxon>Erythrobacter</taxon>
    </lineage>
</organism>
<dbReference type="Proteomes" id="UP000078263">
    <property type="component" value="Chromosome"/>
</dbReference>
<dbReference type="AlphaFoldDB" id="A0A192D7X2"/>
<protein>
    <submittedName>
        <fullName evidence="1">Uncharacterized protein</fullName>
    </submittedName>
</protein>
<dbReference type="STRING" id="1112.A9D12_00395"/>
<sequence length="114" mass="12503">MLGVSRFQRPRRTLADRVRAALMAITAGHGTLLSHEEKAWASITFSGTRHEVVLEFCGPDAVAAGEELIERLPDHEFTLPAQLVADATIAKVDHRFGAMERLEVTAVLLLLEEG</sequence>
<evidence type="ECO:0000313" key="2">
    <source>
        <dbReference type="Proteomes" id="UP000078263"/>
    </source>
</evidence>
<dbReference type="EMBL" id="CP016033">
    <property type="protein sequence ID" value="ANK13962.1"/>
    <property type="molecule type" value="Genomic_DNA"/>
</dbReference>